<protein>
    <submittedName>
        <fullName evidence="1">Uncharacterized protein</fullName>
    </submittedName>
</protein>
<evidence type="ECO:0000313" key="1">
    <source>
        <dbReference type="EMBL" id="CAI8601184.1"/>
    </source>
</evidence>
<keyword evidence="2" id="KW-1185">Reference proteome</keyword>
<reference evidence="1 2" key="1">
    <citation type="submission" date="2023-01" db="EMBL/GenBank/DDBJ databases">
        <authorList>
            <person name="Kreplak J."/>
        </authorList>
    </citation>
    <scope>NUCLEOTIDE SEQUENCE [LARGE SCALE GENOMIC DNA]</scope>
</reference>
<dbReference type="AlphaFoldDB" id="A0AAV0ZSC6"/>
<dbReference type="EMBL" id="OX451737">
    <property type="protein sequence ID" value="CAI8601184.1"/>
    <property type="molecule type" value="Genomic_DNA"/>
</dbReference>
<sequence length="115" mass="13463">MDVENCNCLGSRNRNTLSSYERIDHDPIVCVNEFMGKIKIARLKTLWRKIKREKKRRIFRSSSPIFLYDPNSYLQNFDDGYINDLDHFSCSFSARFAAPSSKNCVKNIQVMNDES</sequence>
<proteinExistence type="predicted"/>
<dbReference type="PANTHER" id="PTHR33168">
    <property type="entry name" value="STRESS INDUCED PROTEIN-RELATED"/>
    <property type="match status" value="1"/>
</dbReference>
<evidence type="ECO:0000313" key="2">
    <source>
        <dbReference type="Proteomes" id="UP001157006"/>
    </source>
</evidence>
<dbReference type="Proteomes" id="UP001157006">
    <property type="component" value="Chromosome 2"/>
</dbReference>
<accession>A0AAV0ZSC6</accession>
<organism evidence="1 2">
    <name type="scientific">Vicia faba</name>
    <name type="common">Broad bean</name>
    <name type="synonym">Faba vulgaris</name>
    <dbReference type="NCBI Taxonomy" id="3906"/>
    <lineage>
        <taxon>Eukaryota</taxon>
        <taxon>Viridiplantae</taxon>
        <taxon>Streptophyta</taxon>
        <taxon>Embryophyta</taxon>
        <taxon>Tracheophyta</taxon>
        <taxon>Spermatophyta</taxon>
        <taxon>Magnoliopsida</taxon>
        <taxon>eudicotyledons</taxon>
        <taxon>Gunneridae</taxon>
        <taxon>Pentapetalae</taxon>
        <taxon>rosids</taxon>
        <taxon>fabids</taxon>
        <taxon>Fabales</taxon>
        <taxon>Fabaceae</taxon>
        <taxon>Papilionoideae</taxon>
        <taxon>50 kb inversion clade</taxon>
        <taxon>NPAAA clade</taxon>
        <taxon>Hologalegina</taxon>
        <taxon>IRL clade</taxon>
        <taxon>Fabeae</taxon>
        <taxon>Vicia</taxon>
    </lineage>
</organism>
<gene>
    <name evidence="1" type="ORF">VFH_II259800</name>
</gene>
<name>A0AAV0ZSC6_VICFA</name>